<evidence type="ECO:0000256" key="7">
    <source>
        <dbReference type="ARBA" id="ARBA00022982"/>
    </source>
</evidence>
<evidence type="ECO:0000256" key="9">
    <source>
        <dbReference type="ARBA" id="ARBA00023136"/>
    </source>
</evidence>
<dbReference type="Pfam" id="PF10249">
    <property type="entry name" value="NDUFB10"/>
    <property type="match status" value="1"/>
</dbReference>
<gene>
    <name evidence="10" type="ORF">ABEB36_009015</name>
</gene>
<dbReference type="PANTHER" id="PTHR13094:SF1">
    <property type="entry name" value="NADH DEHYDROGENASE [UBIQUINONE] 1 BETA SUBCOMPLEX SUBUNIT 10"/>
    <property type="match status" value="1"/>
</dbReference>
<keyword evidence="8" id="KW-0496">Mitochondrion</keyword>
<comment type="similarity">
    <text evidence="2">Belongs to the complex I NDUFB10 subunit family.</text>
</comment>
<dbReference type="GO" id="GO:0045271">
    <property type="term" value="C:respiratory chain complex I"/>
    <property type="evidence" value="ECO:0007669"/>
    <property type="project" value="UniProtKB-ARBA"/>
</dbReference>
<keyword evidence="5" id="KW-0679">Respiratory chain</keyword>
<dbReference type="GO" id="GO:0005743">
    <property type="term" value="C:mitochondrial inner membrane"/>
    <property type="evidence" value="ECO:0007669"/>
    <property type="project" value="UniProtKB-SubCell"/>
</dbReference>
<proteinExistence type="inferred from homology"/>
<keyword evidence="9" id="KW-0472">Membrane</keyword>
<dbReference type="PANTHER" id="PTHR13094">
    <property type="entry name" value="NADH-UBIQUINONE OXIDOREDUCTASE PDSW SUBUNIT"/>
    <property type="match status" value="1"/>
</dbReference>
<organism evidence="10 11">
    <name type="scientific">Hypothenemus hampei</name>
    <name type="common">Coffee berry borer</name>
    <dbReference type="NCBI Taxonomy" id="57062"/>
    <lineage>
        <taxon>Eukaryota</taxon>
        <taxon>Metazoa</taxon>
        <taxon>Ecdysozoa</taxon>
        <taxon>Arthropoda</taxon>
        <taxon>Hexapoda</taxon>
        <taxon>Insecta</taxon>
        <taxon>Pterygota</taxon>
        <taxon>Neoptera</taxon>
        <taxon>Endopterygota</taxon>
        <taxon>Coleoptera</taxon>
        <taxon>Polyphaga</taxon>
        <taxon>Cucujiformia</taxon>
        <taxon>Curculionidae</taxon>
        <taxon>Scolytinae</taxon>
        <taxon>Hypothenemus</taxon>
    </lineage>
</organism>
<evidence type="ECO:0000256" key="4">
    <source>
        <dbReference type="ARBA" id="ARBA00022448"/>
    </source>
</evidence>
<dbReference type="AlphaFoldDB" id="A0ABD1EPE4"/>
<dbReference type="InterPro" id="IPR039993">
    <property type="entry name" value="NDUFB10"/>
</dbReference>
<reference evidence="10 11" key="1">
    <citation type="submission" date="2024-05" db="EMBL/GenBank/DDBJ databases">
        <title>Genetic variation in Jamaican populations of the coffee berry borer (Hypothenemus hampei).</title>
        <authorList>
            <person name="Errbii M."/>
            <person name="Myrie A."/>
        </authorList>
    </citation>
    <scope>NUCLEOTIDE SEQUENCE [LARGE SCALE GENOMIC DNA]</scope>
    <source>
        <strain evidence="10">JA-Hopewell-2020-01-JO</strain>
        <tissue evidence="10">Whole body</tissue>
    </source>
</reference>
<keyword evidence="7" id="KW-0249">Electron transport</keyword>
<evidence type="ECO:0000256" key="3">
    <source>
        <dbReference type="ARBA" id="ARBA00014109"/>
    </source>
</evidence>
<dbReference type="EMBL" id="JBDJPC010000006">
    <property type="protein sequence ID" value="KAL1498174.1"/>
    <property type="molecule type" value="Genomic_DNA"/>
</dbReference>
<evidence type="ECO:0000256" key="5">
    <source>
        <dbReference type="ARBA" id="ARBA00022660"/>
    </source>
</evidence>
<name>A0ABD1EPE4_HYPHA</name>
<comment type="subcellular location">
    <subcellularLocation>
        <location evidence="1">Mitochondrion inner membrane</location>
        <topology evidence="1">Peripheral membrane protein</topology>
        <orientation evidence="1">Matrix side</orientation>
    </subcellularLocation>
</comment>
<sequence>MPDGPSDNTTTFEGFYKALGRAVDGPTTWFREKVIAPNQKQYPWYHQKFRRVPTIDECYTDDVVCIYEANEQYKRDRNVDTEIVAILRDRYEDCVMYERPDHNEKCGPLMKQYDEAMTNWFIKYGDLGAYHDAKSAYMKQKHRMIWERRHGPVGSGMKKIPSN</sequence>
<dbReference type="Proteomes" id="UP001566132">
    <property type="component" value="Unassembled WGS sequence"/>
</dbReference>
<evidence type="ECO:0000256" key="6">
    <source>
        <dbReference type="ARBA" id="ARBA00022792"/>
    </source>
</evidence>
<comment type="caution">
    <text evidence="10">The sequence shown here is derived from an EMBL/GenBank/DDBJ whole genome shotgun (WGS) entry which is preliminary data.</text>
</comment>
<protein>
    <recommendedName>
        <fullName evidence="3">NADH dehydrogenase [ubiquinone] 1 beta subcomplex subunit 10</fullName>
    </recommendedName>
</protein>
<keyword evidence="4" id="KW-0813">Transport</keyword>
<evidence type="ECO:0000313" key="11">
    <source>
        <dbReference type="Proteomes" id="UP001566132"/>
    </source>
</evidence>
<accession>A0ABD1EPE4</accession>
<dbReference type="InterPro" id="IPR019377">
    <property type="entry name" value="NADH_UbQ_OxRdtase_su10"/>
</dbReference>
<evidence type="ECO:0000256" key="8">
    <source>
        <dbReference type="ARBA" id="ARBA00023128"/>
    </source>
</evidence>
<evidence type="ECO:0000256" key="2">
    <source>
        <dbReference type="ARBA" id="ARBA00008317"/>
    </source>
</evidence>
<evidence type="ECO:0000313" key="10">
    <source>
        <dbReference type="EMBL" id="KAL1498174.1"/>
    </source>
</evidence>
<keyword evidence="11" id="KW-1185">Reference proteome</keyword>
<evidence type="ECO:0000256" key="1">
    <source>
        <dbReference type="ARBA" id="ARBA00004443"/>
    </source>
</evidence>
<keyword evidence="6" id="KW-0999">Mitochondrion inner membrane</keyword>